<dbReference type="AlphaFoldDB" id="A0A195CTL2"/>
<protein>
    <recommendedName>
        <fullName evidence="1">CHK kinase-like domain-containing protein</fullName>
    </recommendedName>
</protein>
<feature type="domain" description="CHK kinase-like" evidence="1">
    <location>
        <begin position="117"/>
        <end position="312"/>
    </location>
</feature>
<dbReference type="EMBL" id="KQ977304">
    <property type="protein sequence ID" value="KYN03837.1"/>
    <property type="molecule type" value="Genomic_DNA"/>
</dbReference>
<name>A0A195CTL2_9HYME</name>
<evidence type="ECO:0000313" key="3">
    <source>
        <dbReference type="Proteomes" id="UP000078542"/>
    </source>
</evidence>
<dbReference type="PANTHER" id="PTHR11012:SF8">
    <property type="entry name" value="JUVENILE HORMONE-INDUCIBLE PROTEIN 26"/>
    <property type="match status" value="1"/>
</dbReference>
<dbReference type="InterPro" id="IPR004119">
    <property type="entry name" value="EcKL"/>
</dbReference>
<sequence>MCNENIQRWTDKVMLKIIESLGLDISETRYELLKLPGYFIMSHMYRVRLQFENKASKQNEELSMILKRPMSASFSQIARIDLQFRNEILFYQMYSQPGENYARCFYFEERPPTDSVIALENINEQGYYPYPRKYDPPIEYTLAAMRELGRFHGKGYVMKEMQREKFFDIVARIQEVRYTKRTESIYEFQSDIKALRVVEYLRSQGHDAVFCDKMEAILSNAFDKVMMKTVQPHEPLATLCHGDFTLNNILFKTENDGRYRAMLIDFALITYSTPVVDLSTYFYLSQYELLESTGNFIISSIYCVRLQFENKTNRKNEELSIILKRPVLSARFNQIARTDLQFRNEILFYQMYSQPGENYARCLYFEERPPIDSIIALENINERGYYPCPYKYNPPVEYTFAAMRELGRFHGKGYVMKEMQREKFFDIVAQIQEVRFTNETENLYKIGCNMKTSRVVEYLRSQDHDAVFCDKMEVLLSNVFEVMIKTAQPQEPLATLCHGDFTLSNILFKTEDNDEQLPLPVLIDFALIRYSTPVIDLSTYLHLCCSNEMRNEKFFEFMQAYHDSLIKYLLDAGIQDIEKYSYNALLVDFKRGALFGFALTCAFVPILLGYISPDVLVQEIIDLGPLEAMKKQRYAGGDEVSKLLADSLLYMRDFGCLNHIL</sequence>
<dbReference type="SUPFAM" id="SSF56112">
    <property type="entry name" value="Protein kinase-like (PK-like)"/>
    <property type="match status" value="2"/>
</dbReference>
<proteinExistence type="predicted"/>
<dbReference type="Proteomes" id="UP000078542">
    <property type="component" value="Unassembled WGS sequence"/>
</dbReference>
<accession>A0A195CTL2</accession>
<dbReference type="InterPro" id="IPR011009">
    <property type="entry name" value="Kinase-like_dom_sf"/>
</dbReference>
<reference evidence="2 3" key="1">
    <citation type="submission" date="2016-03" db="EMBL/GenBank/DDBJ databases">
        <title>Cyphomyrmex costatus WGS genome.</title>
        <authorList>
            <person name="Nygaard S."/>
            <person name="Hu H."/>
            <person name="Boomsma J."/>
            <person name="Zhang G."/>
        </authorList>
    </citation>
    <scope>NUCLEOTIDE SEQUENCE [LARGE SCALE GENOMIC DNA]</scope>
    <source>
        <strain evidence="2">MS0001</strain>
        <tissue evidence="2">Whole body</tissue>
    </source>
</reference>
<dbReference type="PANTHER" id="PTHR11012">
    <property type="entry name" value="PROTEIN KINASE-LIKE DOMAIN-CONTAINING"/>
    <property type="match status" value="1"/>
</dbReference>
<dbReference type="InterPro" id="IPR015897">
    <property type="entry name" value="CHK_kinase-like"/>
</dbReference>
<evidence type="ECO:0000313" key="2">
    <source>
        <dbReference type="EMBL" id="KYN03837.1"/>
    </source>
</evidence>
<dbReference type="Pfam" id="PF02958">
    <property type="entry name" value="EcKL"/>
    <property type="match status" value="2"/>
</dbReference>
<dbReference type="SMART" id="SM00587">
    <property type="entry name" value="CHK"/>
    <property type="match status" value="2"/>
</dbReference>
<organism evidence="2 3">
    <name type="scientific">Cyphomyrmex costatus</name>
    <dbReference type="NCBI Taxonomy" id="456900"/>
    <lineage>
        <taxon>Eukaryota</taxon>
        <taxon>Metazoa</taxon>
        <taxon>Ecdysozoa</taxon>
        <taxon>Arthropoda</taxon>
        <taxon>Hexapoda</taxon>
        <taxon>Insecta</taxon>
        <taxon>Pterygota</taxon>
        <taxon>Neoptera</taxon>
        <taxon>Endopterygota</taxon>
        <taxon>Hymenoptera</taxon>
        <taxon>Apocrita</taxon>
        <taxon>Aculeata</taxon>
        <taxon>Formicoidea</taxon>
        <taxon>Formicidae</taxon>
        <taxon>Myrmicinae</taxon>
        <taxon>Cyphomyrmex</taxon>
    </lineage>
</organism>
<dbReference type="Gene3D" id="3.90.1200.10">
    <property type="match status" value="2"/>
</dbReference>
<gene>
    <name evidence="2" type="ORF">ALC62_05350</name>
</gene>
<keyword evidence="3" id="KW-1185">Reference proteome</keyword>
<feature type="domain" description="CHK kinase-like" evidence="1">
    <location>
        <begin position="375"/>
        <end position="571"/>
    </location>
</feature>
<evidence type="ECO:0000259" key="1">
    <source>
        <dbReference type="SMART" id="SM00587"/>
    </source>
</evidence>